<dbReference type="STRING" id="425504.SAMN05216206_2346"/>
<evidence type="ECO:0000313" key="1">
    <source>
        <dbReference type="EMBL" id="SFI53947.1"/>
    </source>
</evidence>
<dbReference type="InterPro" id="IPR035709">
    <property type="entry name" value="YoaB-like"/>
</dbReference>
<protein>
    <submittedName>
        <fullName evidence="1">Enamine deaminase RidA, house cleaning of reactive enamine intermediates, YjgF/YER057c/UK114 family</fullName>
    </submittedName>
</protein>
<proteinExistence type="predicted"/>
<dbReference type="PANTHER" id="PTHR47328:SF1">
    <property type="entry name" value="RUTC FAMILY PROTEIN YOAB"/>
    <property type="match status" value="1"/>
</dbReference>
<name>A0A1I3J110_9PSED</name>
<dbReference type="RefSeq" id="WP_090242134.1">
    <property type="nucleotide sequence ID" value="NZ_CAXBNE010000109.1"/>
</dbReference>
<dbReference type="Pfam" id="PF01042">
    <property type="entry name" value="Ribonuc_L-PSP"/>
    <property type="match status" value="1"/>
</dbReference>
<dbReference type="CDD" id="cd06150">
    <property type="entry name" value="YjgF_YER057c_UK114_like_2"/>
    <property type="match status" value="1"/>
</dbReference>
<dbReference type="Proteomes" id="UP000243606">
    <property type="component" value="Unassembled WGS sequence"/>
</dbReference>
<dbReference type="InterPro" id="IPR035959">
    <property type="entry name" value="RutC-like_sf"/>
</dbReference>
<dbReference type="AlphaFoldDB" id="A0A1I3J110"/>
<organism evidence="1 2">
    <name type="scientific">Pseudomonas guineae</name>
    <dbReference type="NCBI Taxonomy" id="425504"/>
    <lineage>
        <taxon>Bacteria</taxon>
        <taxon>Pseudomonadati</taxon>
        <taxon>Pseudomonadota</taxon>
        <taxon>Gammaproteobacteria</taxon>
        <taxon>Pseudomonadales</taxon>
        <taxon>Pseudomonadaceae</taxon>
        <taxon>Pseudomonas</taxon>
    </lineage>
</organism>
<dbReference type="InterPro" id="IPR006175">
    <property type="entry name" value="YjgF/YER057c/UK114"/>
</dbReference>
<gene>
    <name evidence="1" type="ORF">SAMN05216206_2346</name>
</gene>
<sequence>MNSIQRIDSNTKLSRVVVHQGVAWLSGLVAADCSQGIVGQTQQVLARLDELLASVGSDRSRVLSAQLWMKDMSADFAAMNEEWSAWCAGEPPARATCQVTFDDPDIRLELIVTAAV</sequence>
<dbReference type="OrthoDB" id="6899345at2"/>
<reference evidence="2" key="1">
    <citation type="submission" date="2016-10" db="EMBL/GenBank/DDBJ databases">
        <authorList>
            <person name="Varghese N."/>
            <person name="Submissions S."/>
        </authorList>
    </citation>
    <scope>NUCLEOTIDE SEQUENCE [LARGE SCALE GENOMIC DNA]</scope>
    <source>
        <strain evidence="2">LMG 24016</strain>
    </source>
</reference>
<dbReference type="EMBL" id="FOQL01000003">
    <property type="protein sequence ID" value="SFI53947.1"/>
    <property type="molecule type" value="Genomic_DNA"/>
</dbReference>
<dbReference type="SUPFAM" id="SSF55298">
    <property type="entry name" value="YjgF-like"/>
    <property type="match status" value="1"/>
</dbReference>
<evidence type="ECO:0000313" key="2">
    <source>
        <dbReference type="Proteomes" id="UP000243606"/>
    </source>
</evidence>
<keyword evidence="2" id="KW-1185">Reference proteome</keyword>
<dbReference type="PANTHER" id="PTHR47328">
    <property type="match status" value="1"/>
</dbReference>
<dbReference type="Gene3D" id="3.30.1330.40">
    <property type="entry name" value="RutC-like"/>
    <property type="match status" value="1"/>
</dbReference>
<accession>A0A1I3J110</accession>